<gene>
    <name evidence="2" type="ORF">BSTOLATCC_MIC11393</name>
</gene>
<dbReference type="EMBL" id="CAJZBQ010000012">
    <property type="protein sequence ID" value="CAG9314386.1"/>
    <property type="molecule type" value="Genomic_DNA"/>
</dbReference>
<evidence type="ECO:0000313" key="2">
    <source>
        <dbReference type="EMBL" id="CAG9314386.1"/>
    </source>
</evidence>
<name>A0AAU9IKW5_9CILI</name>
<comment type="caution">
    <text evidence="2">The sequence shown here is derived from an EMBL/GenBank/DDBJ whole genome shotgun (WGS) entry which is preliminary data.</text>
</comment>
<protein>
    <submittedName>
        <fullName evidence="2">Uncharacterized protein</fullName>
    </submittedName>
</protein>
<organism evidence="2 3">
    <name type="scientific">Blepharisma stoltei</name>
    <dbReference type="NCBI Taxonomy" id="1481888"/>
    <lineage>
        <taxon>Eukaryota</taxon>
        <taxon>Sar</taxon>
        <taxon>Alveolata</taxon>
        <taxon>Ciliophora</taxon>
        <taxon>Postciliodesmatophora</taxon>
        <taxon>Heterotrichea</taxon>
        <taxon>Heterotrichida</taxon>
        <taxon>Blepharismidae</taxon>
        <taxon>Blepharisma</taxon>
    </lineage>
</organism>
<sequence length="228" mass="26104">MNNQIRSKNIKTPKPGNNLFLPSFPSKSPQNLSQAKKNKKFIQNKKAITLTPIDQIKTQISTAIHGIEKSKFNLARPKSPAIKDMNTLCTIQAITPPPVKLKLVNLHFKNLSMDSATPEARIIFPSLRGSSKHDSHVSNNSPLDFMKKSPILRNRLTLLFKKNNRKLGNAKQVIKTKRGYNELRSSRSFTNFLEENLNETEDSYNNDSFLENYKTNLEENFLQSRFQM</sequence>
<feature type="region of interest" description="Disordered" evidence="1">
    <location>
        <begin position="1"/>
        <end position="31"/>
    </location>
</feature>
<reference evidence="2" key="1">
    <citation type="submission" date="2021-09" db="EMBL/GenBank/DDBJ databases">
        <authorList>
            <consortium name="AG Swart"/>
            <person name="Singh M."/>
            <person name="Singh A."/>
            <person name="Seah K."/>
            <person name="Emmerich C."/>
        </authorList>
    </citation>
    <scope>NUCLEOTIDE SEQUENCE</scope>
    <source>
        <strain evidence="2">ATCC30299</strain>
    </source>
</reference>
<evidence type="ECO:0000313" key="3">
    <source>
        <dbReference type="Proteomes" id="UP001162131"/>
    </source>
</evidence>
<keyword evidence="3" id="KW-1185">Reference proteome</keyword>
<proteinExistence type="predicted"/>
<dbReference type="AlphaFoldDB" id="A0AAU9IKW5"/>
<evidence type="ECO:0000256" key="1">
    <source>
        <dbReference type="SAM" id="MobiDB-lite"/>
    </source>
</evidence>
<accession>A0AAU9IKW5</accession>
<dbReference type="Proteomes" id="UP001162131">
    <property type="component" value="Unassembled WGS sequence"/>
</dbReference>